<accession>H3NPC3</accession>
<dbReference type="EMBL" id="AGEI01000023">
    <property type="protein sequence ID" value="EHR33436.1"/>
    <property type="molecule type" value="Genomic_DNA"/>
</dbReference>
<dbReference type="NCBIfam" id="TIGR01760">
    <property type="entry name" value="tape_meas_TP901"/>
    <property type="match status" value="1"/>
</dbReference>
<dbReference type="GeneID" id="96999824"/>
<evidence type="ECO:0000313" key="3">
    <source>
        <dbReference type="EMBL" id="EHR33436.1"/>
    </source>
</evidence>
<dbReference type="Proteomes" id="UP000004191">
    <property type="component" value="Unassembled WGS sequence"/>
</dbReference>
<dbReference type="Pfam" id="PF10145">
    <property type="entry name" value="PhageMin_Tail"/>
    <property type="match status" value="1"/>
</dbReference>
<feature type="domain" description="Phage tail tape measure protein" evidence="2">
    <location>
        <begin position="83"/>
        <end position="281"/>
    </location>
</feature>
<evidence type="ECO:0000256" key="1">
    <source>
        <dbReference type="ARBA" id="ARBA00022612"/>
    </source>
</evidence>
<dbReference type="PATRIC" id="fig|883114.3.peg.1175"/>
<keyword evidence="4" id="KW-1185">Reference proteome</keyword>
<dbReference type="PANTHER" id="PTHR37813">
    <property type="entry name" value="FELS-2 PROPHAGE PROTEIN"/>
    <property type="match status" value="1"/>
</dbReference>
<dbReference type="InterPro" id="IPR011989">
    <property type="entry name" value="ARM-like"/>
</dbReference>
<dbReference type="STRING" id="883114.HMPREF9709_01184"/>
<dbReference type="AlphaFoldDB" id="H3NPC3"/>
<dbReference type="PANTHER" id="PTHR37813:SF1">
    <property type="entry name" value="FELS-2 PROPHAGE PROTEIN"/>
    <property type="match status" value="1"/>
</dbReference>
<reference evidence="3 4" key="1">
    <citation type="submission" date="2012-01" db="EMBL/GenBank/DDBJ databases">
        <title>The Genome Sequence of Helcococcus kunzii ATCC 51366.</title>
        <authorList>
            <consortium name="The Broad Institute Genome Sequencing Platform"/>
            <person name="Earl A."/>
            <person name="Ward D."/>
            <person name="Feldgarden M."/>
            <person name="Gevers D."/>
            <person name="Huys G."/>
            <person name="Young S.K."/>
            <person name="Zeng Q."/>
            <person name="Gargeya S."/>
            <person name="Fitzgerald M."/>
            <person name="Haas B."/>
            <person name="Abouelleil A."/>
            <person name="Alvarado L."/>
            <person name="Arachchi H.M."/>
            <person name="Berlin A."/>
            <person name="Chapman S.B."/>
            <person name="Gearin G."/>
            <person name="Goldberg J."/>
            <person name="Griggs A."/>
            <person name="Gujja S."/>
            <person name="Hansen M."/>
            <person name="Heiman D."/>
            <person name="Howarth C."/>
            <person name="Larimer J."/>
            <person name="Lui A."/>
            <person name="MacDonald P.J.P."/>
            <person name="McCowen C."/>
            <person name="Montmayeur A."/>
            <person name="Murphy C."/>
            <person name="Neiman D."/>
            <person name="Pearson M."/>
            <person name="Priest M."/>
            <person name="Roberts A."/>
            <person name="Saif S."/>
            <person name="Shea T."/>
            <person name="Sisk P."/>
            <person name="Stolte C."/>
            <person name="Sykes S."/>
            <person name="Wortman J."/>
            <person name="Nusbaum C."/>
            <person name="Birren B."/>
        </authorList>
    </citation>
    <scope>NUCLEOTIDE SEQUENCE [LARGE SCALE GENOMIC DNA]</scope>
    <source>
        <strain evidence="3 4">ATCC 51366</strain>
    </source>
</reference>
<proteinExistence type="predicted"/>
<sequence length="983" mass="102965">MADGRLLFDTKINTSGFTKGLKGLGSLAGKAVAGVTKAVIGVTAGIAAFGVAAVKTGMEFEAQMSRVQAISGATGEELKELNKLAVKLGADTAFSAKEAADGMENLASAGFDTKEIMSAMPGLLDLAAVSGGDVAKASEVAASTLRAFGLEASKAGHIADVFARAAADTNAEVDDMGEAMKYVAPVAKAMGQTVEETAAAIGLMSDAGIKGSQAGTTLRGAFSRLVKPTKKMNAVMDELGLKFFDAQGNMKPLNGIISELQRGTKGLTQEQKNQAIVTLFGQESLSGMLALVEAGPDKLNELTKSLKNSDGAADEMARTMQNNVQSGIEQMLGSLETLQIKIFQSVDKPLGNAIGKITDYINKMGDAFSGLDEATIKKLNNSSKGLEELGISAAQAKGGVEGLVMVLGGMLTEALIGLAKSLPNVAQLAVNVVSTFAQSLTNNLPQISKSAADLGIILINGLLKIVPQILVAGIEIVSSFIGAIADKLPSLIPTFITGLQNVINTIITNLPKFVSAAGKIIDSLVQGILKSLPILIPAIIQIVDSFGQVILENLPILLDAALQIILALSDGIVTALPTLIPQVVQIILTIVEFITENINLVVDAAVKIILGLVQGLIQALPQIIPAALKMIVAICDALIENIPVLIDAALELIMALAQGLIDNLPYLIEQVPRIINSFADALFGKIPQIIATGFKLLVALGKGLINAIPTLIANIPQIIMAIINAFTLMNFLSLGKNLISHIGKGITYMKNNIGGIVKNLANNVIDFIKNIFTKGLSIGKDLISSIGRGIHSMFSFIGGVARNLGNTAIDAIKSAFTGAFDIGKNLIQGLWNGIKSVTGWIKDKIAGFAGGILSSIKGFFGIKSPSRVMAKEVGKWLPPGVAVGFDDSMPKLEKNVKKQLGGLTDTMQKTVEAESTLTAGKIAANSNVYLPSPYDRKEIKSGSTAMIIGDIHTTVDLEGRTVGYSTARYSSEEQALDSKRRRY</sequence>
<dbReference type="HOGENOM" id="CLU_002005_2_0_9"/>
<dbReference type="SUPFAM" id="SSF48371">
    <property type="entry name" value="ARM repeat"/>
    <property type="match status" value="1"/>
</dbReference>
<dbReference type="OrthoDB" id="9780715at2"/>
<dbReference type="RefSeq" id="WP_005398699.1">
    <property type="nucleotide sequence ID" value="NZ_JH601088.1"/>
</dbReference>
<evidence type="ECO:0000259" key="2">
    <source>
        <dbReference type="Pfam" id="PF10145"/>
    </source>
</evidence>
<keyword evidence="1" id="KW-1188">Viral release from host cell</keyword>
<gene>
    <name evidence="3" type="ORF">HMPREF9709_01184</name>
</gene>
<dbReference type="InterPro" id="IPR010090">
    <property type="entry name" value="Phage_tape_meas"/>
</dbReference>
<evidence type="ECO:0000313" key="4">
    <source>
        <dbReference type="Proteomes" id="UP000004191"/>
    </source>
</evidence>
<dbReference type="eggNOG" id="COG5412">
    <property type="taxonomic scope" value="Bacteria"/>
</dbReference>
<dbReference type="InterPro" id="IPR016024">
    <property type="entry name" value="ARM-type_fold"/>
</dbReference>
<name>H3NPC3_9FIRM</name>
<organism evidence="3 4">
    <name type="scientific">Helcococcus kunzii ATCC 51366</name>
    <dbReference type="NCBI Taxonomy" id="883114"/>
    <lineage>
        <taxon>Bacteria</taxon>
        <taxon>Bacillati</taxon>
        <taxon>Bacillota</taxon>
        <taxon>Tissierellia</taxon>
        <taxon>Tissierellales</taxon>
        <taxon>Peptoniphilaceae</taxon>
        <taxon>Helcococcus</taxon>
    </lineage>
</organism>
<dbReference type="Gene3D" id="1.25.10.10">
    <property type="entry name" value="Leucine-rich Repeat Variant"/>
    <property type="match status" value="1"/>
</dbReference>
<comment type="caution">
    <text evidence="3">The sequence shown here is derived from an EMBL/GenBank/DDBJ whole genome shotgun (WGS) entry which is preliminary data.</text>
</comment>
<dbReference type="eggNOG" id="COG5283">
    <property type="taxonomic scope" value="Bacteria"/>
</dbReference>
<protein>
    <submittedName>
        <fullName evidence="3">Phage tail tape measure protein, TP901 family, core region</fullName>
    </submittedName>
</protein>